<keyword evidence="2" id="KW-1185">Reference proteome</keyword>
<dbReference type="AlphaFoldDB" id="A0A6V8LEH1"/>
<proteinExistence type="predicted"/>
<evidence type="ECO:0000313" key="1">
    <source>
        <dbReference type="EMBL" id="GFJ92486.1"/>
    </source>
</evidence>
<reference evidence="1 2" key="2">
    <citation type="submission" date="2020-03" db="EMBL/GenBank/DDBJ databases">
        <authorList>
            <person name="Ichikawa N."/>
            <person name="Kimura A."/>
            <person name="Kitahashi Y."/>
            <person name="Uohara A."/>
        </authorList>
    </citation>
    <scope>NUCLEOTIDE SEQUENCE [LARGE SCALE GENOMIC DNA]</scope>
    <source>
        <strain evidence="1 2">NBRC 108638</strain>
    </source>
</reference>
<organism evidence="1 2">
    <name type="scientific">Phytohabitans rumicis</name>
    <dbReference type="NCBI Taxonomy" id="1076125"/>
    <lineage>
        <taxon>Bacteria</taxon>
        <taxon>Bacillati</taxon>
        <taxon>Actinomycetota</taxon>
        <taxon>Actinomycetes</taxon>
        <taxon>Micromonosporales</taxon>
        <taxon>Micromonosporaceae</taxon>
    </lineage>
</organism>
<reference evidence="1 2" key="1">
    <citation type="submission" date="2020-03" db="EMBL/GenBank/DDBJ databases">
        <title>Whole genome shotgun sequence of Phytohabitans rumicis NBRC 108638.</title>
        <authorList>
            <person name="Komaki H."/>
            <person name="Tamura T."/>
        </authorList>
    </citation>
    <scope>NUCLEOTIDE SEQUENCE [LARGE SCALE GENOMIC DNA]</scope>
    <source>
        <strain evidence="1 2">NBRC 108638</strain>
    </source>
</reference>
<gene>
    <name evidence="1" type="ORF">Prum_061280</name>
</gene>
<dbReference type="RefSeq" id="WP_173079352.1">
    <property type="nucleotide sequence ID" value="NZ_BAABJB010000013.1"/>
</dbReference>
<accession>A0A6V8LEH1</accession>
<sequence>MQRPLFQSQTTAVLVGAALFLAGSYCLWDAWGGRGQSTPRLARPFTWW</sequence>
<comment type="caution">
    <text evidence="1">The sequence shown here is derived from an EMBL/GenBank/DDBJ whole genome shotgun (WGS) entry which is preliminary data.</text>
</comment>
<protein>
    <submittedName>
        <fullName evidence="1">Uncharacterized protein</fullName>
    </submittedName>
</protein>
<dbReference type="EMBL" id="BLPG01000001">
    <property type="protein sequence ID" value="GFJ92486.1"/>
    <property type="molecule type" value="Genomic_DNA"/>
</dbReference>
<name>A0A6V8LEH1_9ACTN</name>
<evidence type="ECO:0000313" key="2">
    <source>
        <dbReference type="Proteomes" id="UP000482960"/>
    </source>
</evidence>
<dbReference type="Proteomes" id="UP000482960">
    <property type="component" value="Unassembled WGS sequence"/>
</dbReference>